<dbReference type="EMBL" id="VCEA01000003">
    <property type="protein sequence ID" value="KAB0343873.1"/>
    <property type="molecule type" value="Genomic_DNA"/>
</dbReference>
<evidence type="ECO:0000313" key="12">
    <source>
        <dbReference type="Proteomes" id="UP000326458"/>
    </source>
</evidence>
<sequence>MQEAGGDAGGGSRAGGAGSQGRRGVGGCRGGPRSAGTTSAADHRAPGVGPAQHSLGPGGDPWSSAQRPGSRPCVFTLNVPFPSALEAEIARGSLAPDAEPHRGAVGKELTVSGSVLAVCWRAEDCRLLRISIVNFLDQLSLVMRTMQRFGPPVAR</sequence>
<dbReference type="PANTHER" id="PTHR31283:SF19">
    <property type="entry name" value="EKC_KEOPS COMPLEX SUBUNIT LAGE3"/>
    <property type="match status" value="1"/>
</dbReference>
<evidence type="ECO:0000256" key="2">
    <source>
        <dbReference type="ARBA" id="ARBA00004496"/>
    </source>
</evidence>
<proteinExistence type="inferred from homology"/>
<dbReference type="GO" id="GO:0005634">
    <property type="term" value="C:nucleus"/>
    <property type="evidence" value="ECO:0007669"/>
    <property type="project" value="UniProtKB-SubCell"/>
</dbReference>
<evidence type="ECO:0000256" key="4">
    <source>
        <dbReference type="ARBA" id="ARBA00022490"/>
    </source>
</evidence>
<evidence type="ECO:0000256" key="1">
    <source>
        <dbReference type="ARBA" id="ARBA00004123"/>
    </source>
</evidence>
<evidence type="ECO:0000256" key="10">
    <source>
        <dbReference type="SAM" id="MobiDB-lite"/>
    </source>
</evidence>
<evidence type="ECO:0000256" key="8">
    <source>
        <dbReference type="ARBA" id="ARBA00062157"/>
    </source>
</evidence>
<dbReference type="GO" id="GO:0000408">
    <property type="term" value="C:EKC/KEOPS complex"/>
    <property type="evidence" value="ECO:0007669"/>
    <property type="project" value="TreeGrafter"/>
</dbReference>
<dbReference type="GO" id="GO:0070525">
    <property type="term" value="P:tRNA threonylcarbamoyladenosine metabolic process"/>
    <property type="evidence" value="ECO:0007669"/>
    <property type="project" value="TreeGrafter"/>
</dbReference>
<dbReference type="FunFam" id="3.30.310.50:FF:000005">
    <property type="entry name" value="L antigen family member 3"/>
    <property type="match status" value="1"/>
</dbReference>
<comment type="caution">
    <text evidence="11">The sequence shown here is derived from an EMBL/GenBank/DDBJ whole genome shotgun (WGS) entry which is preliminary data.</text>
</comment>
<dbReference type="Pfam" id="PF09341">
    <property type="entry name" value="Pcc1"/>
    <property type="match status" value="1"/>
</dbReference>
<protein>
    <recommendedName>
        <fullName evidence="9">L antigen family member 3</fullName>
    </recommendedName>
</protein>
<dbReference type="InterPro" id="IPR015419">
    <property type="entry name" value="CTAG/Pcc1"/>
</dbReference>
<feature type="compositionally biased region" description="Gly residues" evidence="10">
    <location>
        <begin position="1"/>
        <end position="30"/>
    </location>
</feature>
<comment type="subunit">
    <text evidence="8">Component of the EKC/KEOPS complex composed of at least GON7, TP53RK, TPRKB, OSGEP and LAGE3; the whole complex dimerizes.</text>
</comment>
<dbReference type="Gene3D" id="3.30.310.50">
    <property type="entry name" value="Alpha-D-phosphohexomutase, C-terminal domain"/>
    <property type="match status" value="1"/>
</dbReference>
<evidence type="ECO:0000313" key="11">
    <source>
        <dbReference type="EMBL" id="KAB0343873.1"/>
    </source>
</evidence>
<reference evidence="11 12" key="1">
    <citation type="submission" date="2019-06" db="EMBL/GenBank/DDBJ databases">
        <title>Discovery of a novel chromosome fission-fusion reversal in muntjac.</title>
        <authorList>
            <person name="Mudd A.B."/>
            <person name="Bredeson J.V."/>
            <person name="Baum R."/>
            <person name="Hockemeyer D."/>
            <person name="Rokhsar D.S."/>
        </authorList>
    </citation>
    <scope>NUCLEOTIDE SEQUENCE [LARGE SCALE GENOMIC DNA]</scope>
    <source>
        <strain evidence="11">UTSW_UCB_Mm</strain>
        <tissue evidence="11">Fibroblast cell line</tissue>
    </source>
</reference>
<dbReference type="GO" id="GO:0008033">
    <property type="term" value="P:tRNA processing"/>
    <property type="evidence" value="ECO:0007669"/>
    <property type="project" value="UniProtKB-KW"/>
</dbReference>
<comment type="subcellular location">
    <subcellularLocation>
        <location evidence="2">Cytoplasm</location>
    </subcellularLocation>
    <subcellularLocation>
        <location evidence="1">Nucleus</location>
    </subcellularLocation>
</comment>
<organism evidence="11 12">
    <name type="scientific">Muntiacus muntjak</name>
    <name type="common">Barking deer</name>
    <name type="synonym">Indian muntjac</name>
    <dbReference type="NCBI Taxonomy" id="9888"/>
    <lineage>
        <taxon>Eukaryota</taxon>
        <taxon>Metazoa</taxon>
        <taxon>Chordata</taxon>
        <taxon>Craniata</taxon>
        <taxon>Vertebrata</taxon>
        <taxon>Euteleostomi</taxon>
        <taxon>Mammalia</taxon>
        <taxon>Eutheria</taxon>
        <taxon>Laurasiatheria</taxon>
        <taxon>Artiodactyla</taxon>
        <taxon>Ruminantia</taxon>
        <taxon>Pecora</taxon>
        <taxon>Cervidae</taxon>
        <taxon>Muntiacinae</taxon>
        <taxon>Muntiacus</taxon>
    </lineage>
</organism>
<dbReference type="AlphaFoldDB" id="A0A5N3V3Z6"/>
<evidence type="ECO:0000256" key="3">
    <source>
        <dbReference type="ARBA" id="ARBA00007073"/>
    </source>
</evidence>
<gene>
    <name evidence="11" type="ORF">FD754_020799</name>
</gene>
<accession>A0A5N3V3Z6</accession>
<dbReference type="PANTHER" id="PTHR31283">
    <property type="entry name" value="EKC/KEOPS COMPLEX SUBUNIT PCC1 FAMILY MEMBER"/>
    <property type="match status" value="1"/>
</dbReference>
<comment type="similarity">
    <text evidence="3">Belongs to the CTAG/PCC1 family.</text>
</comment>
<evidence type="ECO:0000256" key="9">
    <source>
        <dbReference type="ARBA" id="ARBA00076355"/>
    </source>
</evidence>
<keyword evidence="5" id="KW-0819">tRNA processing</keyword>
<keyword evidence="12" id="KW-1185">Reference proteome</keyword>
<evidence type="ECO:0000256" key="5">
    <source>
        <dbReference type="ARBA" id="ARBA00022694"/>
    </source>
</evidence>
<comment type="function">
    <text evidence="7">Component of the EKC/KEOPS complex that is required for the formation of a threonylcarbamoyl group on adenosine at position 37 (t(6)A37) in tRNAs that read codons beginning with adenine. The complex is probably involved in the transfer of the threonylcarbamoyl moiety of threonylcarbamoyl-AMP (TC-AMP) to the N6 group of A37. LAGE3 functions as a dimerization module for the complex.</text>
</comment>
<feature type="region of interest" description="Disordered" evidence="10">
    <location>
        <begin position="1"/>
        <end position="69"/>
    </location>
</feature>
<evidence type="ECO:0000256" key="7">
    <source>
        <dbReference type="ARBA" id="ARBA00053047"/>
    </source>
</evidence>
<keyword evidence="4" id="KW-0963">Cytoplasm</keyword>
<evidence type="ECO:0000256" key="6">
    <source>
        <dbReference type="ARBA" id="ARBA00023242"/>
    </source>
</evidence>
<dbReference type="GO" id="GO:0005737">
    <property type="term" value="C:cytoplasm"/>
    <property type="evidence" value="ECO:0007669"/>
    <property type="project" value="UniProtKB-SubCell"/>
</dbReference>
<name>A0A5N3V3Z6_MUNMU</name>
<keyword evidence="6" id="KW-0539">Nucleus</keyword>
<dbReference type="Proteomes" id="UP000326458">
    <property type="component" value="Unassembled WGS sequence"/>
</dbReference>